<dbReference type="PANTHER" id="PTHR42732:SF1">
    <property type="entry name" value="BETA-MANNOSIDASE"/>
    <property type="match status" value="1"/>
</dbReference>
<dbReference type="InterPro" id="IPR006102">
    <property type="entry name" value="Ig-like_GH2"/>
</dbReference>
<dbReference type="Gene3D" id="3.20.20.80">
    <property type="entry name" value="Glycosidases"/>
    <property type="match status" value="1"/>
</dbReference>
<dbReference type="AlphaFoldDB" id="A0A934RB64"/>
<evidence type="ECO:0000313" key="6">
    <source>
        <dbReference type="EMBL" id="MBK1827320.1"/>
    </source>
</evidence>
<protein>
    <submittedName>
        <fullName evidence="6">Discoidin domain-containing protein</fullName>
    </submittedName>
</protein>
<dbReference type="GO" id="GO:0005975">
    <property type="term" value="P:carbohydrate metabolic process"/>
    <property type="evidence" value="ECO:0007669"/>
    <property type="project" value="InterPro"/>
</dbReference>
<reference evidence="6" key="1">
    <citation type="submission" date="2021-01" db="EMBL/GenBank/DDBJ databases">
        <title>Modified the classification status of verrucomicrobia.</title>
        <authorList>
            <person name="Feng X."/>
        </authorList>
    </citation>
    <scope>NUCLEOTIDE SEQUENCE</scope>
    <source>
        <strain evidence="6">KCTC 22201</strain>
    </source>
</reference>
<evidence type="ECO:0000256" key="4">
    <source>
        <dbReference type="SAM" id="SignalP"/>
    </source>
</evidence>
<feature type="chain" id="PRO_5036675576" evidence="4">
    <location>
        <begin position="25"/>
        <end position="1065"/>
    </location>
</feature>
<dbReference type="InterPro" id="IPR017853">
    <property type="entry name" value="GH"/>
</dbReference>
<dbReference type="InterPro" id="IPR013783">
    <property type="entry name" value="Ig-like_fold"/>
</dbReference>
<dbReference type="EMBL" id="JAENII010000006">
    <property type="protein sequence ID" value="MBK1827320.1"/>
    <property type="molecule type" value="Genomic_DNA"/>
</dbReference>
<evidence type="ECO:0000256" key="2">
    <source>
        <dbReference type="ARBA" id="ARBA00022801"/>
    </source>
</evidence>
<comment type="similarity">
    <text evidence="1">Belongs to the glycosyl hydrolase 2 family.</text>
</comment>
<accession>A0A934RB64</accession>
<dbReference type="PROSITE" id="PS50007">
    <property type="entry name" value="PIPLC_X_DOMAIN"/>
    <property type="match status" value="1"/>
</dbReference>
<keyword evidence="3" id="KW-0326">Glycosidase</keyword>
<dbReference type="PANTHER" id="PTHR42732">
    <property type="entry name" value="BETA-GALACTOSIDASE"/>
    <property type="match status" value="1"/>
</dbReference>
<organism evidence="6 7">
    <name type="scientific">Haloferula rosea</name>
    <dbReference type="NCBI Taxonomy" id="490093"/>
    <lineage>
        <taxon>Bacteria</taxon>
        <taxon>Pseudomonadati</taxon>
        <taxon>Verrucomicrobiota</taxon>
        <taxon>Verrucomicrobiia</taxon>
        <taxon>Verrucomicrobiales</taxon>
        <taxon>Verrucomicrobiaceae</taxon>
        <taxon>Haloferula</taxon>
    </lineage>
</organism>
<dbReference type="InterPro" id="IPR006104">
    <property type="entry name" value="Glyco_hydro_2_N"/>
</dbReference>
<dbReference type="Pfam" id="PF00754">
    <property type="entry name" value="F5_F8_type_C"/>
    <property type="match status" value="1"/>
</dbReference>
<keyword evidence="7" id="KW-1185">Reference proteome</keyword>
<dbReference type="Gene3D" id="2.60.40.10">
    <property type="entry name" value="Immunoglobulins"/>
    <property type="match status" value="1"/>
</dbReference>
<dbReference type="Pfam" id="PF00703">
    <property type="entry name" value="Glyco_hydro_2"/>
    <property type="match status" value="1"/>
</dbReference>
<comment type="caution">
    <text evidence="6">The sequence shown here is derived from an EMBL/GenBank/DDBJ whole genome shotgun (WGS) entry which is preliminary data.</text>
</comment>
<dbReference type="InterPro" id="IPR000421">
    <property type="entry name" value="FA58C"/>
</dbReference>
<sequence length="1065" mass="118170">MKPLRTISSALLACTLSTCLPLLANSLDLSGTWKFSLDAKDLGLAAGPSTWDFPDTINLPGSTAAQSKGPEFQMDLKLDKETMNRLRERHPYVGPAWYQREIRVPDDWRGDHDSILILERVLWESRVWVDKQPVGAPQNSLSAPHRYDLTGYLKPGQTHTLTLRIDNRQMVPIGDIGHAYTAGTQTIWNGVIGDLEIQQVPKARIDDLRIMTRSDGTMKITAAGDFPPRSRLSVSISEPGATSTTRMPTVKDLGQSKTFVARFGAAKPWSELSPTLYQLEIQLLDEDGQPLHQLTRTIGFRDFTAKGRDLLINGQPTFLRGNLECAIFPQTGHPDAEGPQWEKIMQVSRDHGLNHLRFHSWCPPEAAFEAADRHGIYLQVELPNWTFEMGKNPPADEFFKAEGERIFREYGHHPSFVMFSLGNELKGNLKHMDALIGHFREIAPDMLFTSTSYAFSPRGLLPGPEDDFFITQRSKSGWVRGQGFLNTTFPSTDTDYAEGLECLEIPLVTHEVGQYVVYPNLAELPKYEDTPLRSTALEVIKQDLEAKSLLDDAERFTRDSGKLAALLYKEDIERALRTKGLAGIQLLQLQDFPGQSTATVGLLDAFWDSKGVITADEFRQFSDAVVPLARMEKFVWENSETFTADLELANFSELPLDAVGFSARLIAPGGEVVAEQAFDARRFPLGNGLEIGAFRADLSAFTRPVQLTLEVSGPSEDITNSWPIWVYPRNAPAAEKDLIIHRGTTEECMADLAAGKSVLLLPPSGAVRKSLPARFIPVFWSPLHFPNQPGTLGATIETDHPLWNHFPTDSHTNWQWWELTATSTAVDLSGVDASVAKPFRFIDKYDRNALPTGIFEARVGPGKLLVCTLDVESRPDERIVARQLKRALIQRIQSSDFNPSGVLSPSQLQELIGETSLVVTASSAHSTTPASHAADGDPTTLWHTDWTTGEKLPADLTIDLLGPKPILGLRCTQRKDMENGRVSAYEVEVSIDGSKWLKIATNGKLANSGNTQEIRFKDPIKARYLRLSILRDHGNRGFASMAEIEPLLGDPGDVRDLGIIPGFND</sequence>
<proteinExistence type="inferred from homology"/>
<feature type="signal peptide" evidence="4">
    <location>
        <begin position="1"/>
        <end position="24"/>
    </location>
</feature>
<dbReference type="Pfam" id="PF02837">
    <property type="entry name" value="Glyco_hydro_2_N"/>
    <property type="match status" value="1"/>
</dbReference>
<evidence type="ECO:0000259" key="5">
    <source>
        <dbReference type="PROSITE" id="PS50022"/>
    </source>
</evidence>
<evidence type="ECO:0000313" key="7">
    <source>
        <dbReference type="Proteomes" id="UP000658278"/>
    </source>
</evidence>
<evidence type="ECO:0000256" key="3">
    <source>
        <dbReference type="ARBA" id="ARBA00023295"/>
    </source>
</evidence>
<dbReference type="InterPro" id="IPR008979">
    <property type="entry name" value="Galactose-bd-like_sf"/>
</dbReference>
<dbReference type="Proteomes" id="UP000658278">
    <property type="component" value="Unassembled WGS sequence"/>
</dbReference>
<dbReference type="PROSITE" id="PS50022">
    <property type="entry name" value="FA58C_3"/>
    <property type="match status" value="1"/>
</dbReference>
<dbReference type="SUPFAM" id="SSF51445">
    <property type="entry name" value="(Trans)glycosidases"/>
    <property type="match status" value="1"/>
</dbReference>
<dbReference type="InterPro" id="IPR051913">
    <property type="entry name" value="GH2_Domain-Containing"/>
</dbReference>
<feature type="domain" description="F5/8 type C" evidence="5">
    <location>
        <begin position="906"/>
        <end position="1049"/>
    </location>
</feature>
<dbReference type="GO" id="GO:0004553">
    <property type="term" value="F:hydrolase activity, hydrolyzing O-glycosyl compounds"/>
    <property type="evidence" value="ECO:0007669"/>
    <property type="project" value="InterPro"/>
</dbReference>
<evidence type="ECO:0000256" key="1">
    <source>
        <dbReference type="ARBA" id="ARBA00007401"/>
    </source>
</evidence>
<dbReference type="RefSeq" id="WP_200278768.1">
    <property type="nucleotide sequence ID" value="NZ_JAENII010000006.1"/>
</dbReference>
<dbReference type="SUPFAM" id="SSF49785">
    <property type="entry name" value="Galactose-binding domain-like"/>
    <property type="match status" value="2"/>
</dbReference>
<dbReference type="SUPFAM" id="SSF49303">
    <property type="entry name" value="beta-Galactosidase/glucuronidase domain"/>
    <property type="match status" value="1"/>
</dbReference>
<keyword evidence="4" id="KW-0732">Signal</keyword>
<dbReference type="InterPro" id="IPR036156">
    <property type="entry name" value="Beta-gal/glucu_dom_sf"/>
</dbReference>
<gene>
    <name evidence="6" type="ORF">JIN81_09825</name>
</gene>
<name>A0A934RB64_9BACT</name>
<dbReference type="Gene3D" id="2.60.120.260">
    <property type="entry name" value="Galactose-binding domain-like"/>
    <property type="match status" value="2"/>
</dbReference>
<keyword evidence="2" id="KW-0378">Hydrolase</keyword>